<dbReference type="Gene3D" id="1.25.40.10">
    <property type="entry name" value="Tetratricopeptide repeat domain"/>
    <property type="match status" value="2"/>
</dbReference>
<keyword evidence="2" id="KW-0732">Signal</keyword>
<proteinExistence type="predicted"/>
<comment type="caution">
    <text evidence="3">The sequence shown here is derived from an EMBL/GenBank/DDBJ whole genome shotgun (WGS) entry which is preliminary data.</text>
</comment>
<keyword evidence="4" id="KW-1185">Reference proteome</keyword>
<evidence type="ECO:0008006" key="5">
    <source>
        <dbReference type="Google" id="ProtNLM"/>
    </source>
</evidence>
<feature type="signal peptide" evidence="2">
    <location>
        <begin position="1"/>
        <end position="18"/>
    </location>
</feature>
<protein>
    <recommendedName>
        <fullName evidence="5">Tetratricopeptide repeat protein</fullName>
    </recommendedName>
</protein>
<feature type="chain" id="PRO_5047487792" description="Tetratricopeptide repeat protein" evidence="2">
    <location>
        <begin position="19"/>
        <end position="385"/>
    </location>
</feature>
<dbReference type="SMART" id="SM00028">
    <property type="entry name" value="TPR"/>
    <property type="match status" value="4"/>
</dbReference>
<dbReference type="InterPro" id="IPR019734">
    <property type="entry name" value="TPR_rpt"/>
</dbReference>
<dbReference type="PROSITE" id="PS50005">
    <property type="entry name" value="TPR"/>
    <property type="match status" value="1"/>
</dbReference>
<dbReference type="InterPro" id="IPR011990">
    <property type="entry name" value="TPR-like_helical_dom_sf"/>
</dbReference>
<evidence type="ECO:0000313" key="4">
    <source>
        <dbReference type="Proteomes" id="UP001195903"/>
    </source>
</evidence>
<gene>
    <name evidence="3" type="ORF">KJI95_07185</name>
</gene>
<evidence type="ECO:0000313" key="3">
    <source>
        <dbReference type="EMBL" id="MBT1444308.1"/>
    </source>
</evidence>
<dbReference type="RefSeq" id="WP_214506501.1">
    <property type="nucleotide sequence ID" value="NZ_JAHEPS010000002.1"/>
</dbReference>
<dbReference type="Pfam" id="PF13181">
    <property type="entry name" value="TPR_8"/>
    <property type="match status" value="2"/>
</dbReference>
<feature type="repeat" description="TPR" evidence="1">
    <location>
        <begin position="234"/>
        <end position="267"/>
    </location>
</feature>
<accession>A0ABS5V2Y7</accession>
<organism evidence="3 4">
    <name type="scientific">Shewanella jiangmenensis</name>
    <dbReference type="NCBI Taxonomy" id="2837387"/>
    <lineage>
        <taxon>Bacteria</taxon>
        <taxon>Pseudomonadati</taxon>
        <taxon>Pseudomonadota</taxon>
        <taxon>Gammaproteobacteria</taxon>
        <taxon>Alteromonadales</taxon>
        <taxon>Shewanellaceae</taxon>
        <taxon>Shewanella</taxon>
    </lineage>
</organism>
<dbReference type="SUPFAM" id="SSF48452">
    <property type="entry name" value="TPR-like"/>
    <property type="match status" value="1"/>
</dbReference>
<keyword evidence="1" id="KW-0802">TPR repeat</keyword>
<evidence type="ECO:0000256" key="1">
    <source>
        <dbReference type="PROSITE-ProRule" id="PRU00339"/>
    </source>
</evidence>
<name>A0ABS5V2Y7_9GAMM</name>
<dbReference type="EMBL" id="JAHEPS010000002">
    <property type="protein sequence ID" value="MBT1444308.1"/>
    <property type="molecule type" value="Genomic_DNA"/>
</dbReference>
<dbReference type="Proteomes" id="UP001195903">
    <property type="component" value="Unassembled WGS sequence"/>
</dbReference>
<reference evidence="3 4" key="1">
    <citation type="submission" date="2021-05" db="EMBL/GenBank/DDBJ databases">
        <title>Shewanella sp. JM162201.</title>
        <authorList>
            <person name="Xu S."/>
            <person name="Li A."/>
        </authorList>
    </citation>
    <scope>NUCLEOTIDE SEQUENCE [LARGE SCALE GENOMIC DNA]</scope>
    <source>
        <strain evidence="3 4">JM162201</strain>
    </source>
</reference>
<dbReference type="PROSITE" id="PS51257">
    <property type="entry name" value="PROKAR_LIPOPROTEIN"/>
    <property type="match status" value="1"/>
</dbReference>
<sequence length="385" mass="43617">MSVRLLFCLLLPLLTACATSQSPSHSAMANQLLHDELFAPVGGLPEPEQVFALPAGVAAELKRSFERQRAATSGGELAHRWLANQLNATDGGFRYQDNDTRIAADSYLDRAGNCMSLVVLATAMADAIGVGVDFQDVLVQPVWDRQGDFYLVNGHVNLRLLPTKEANVVHFSEPIQIDFLPARAMRGYQRVHVDRPMLLAMFYNNLAAEALVTGDHDKAYGLIRLSLAQSTAFVPAFNTLAILYRYHGREDLAEFVYREALKLEPQNMTTLYNLALILADQDRLSEWAEIHKVLELARIRNPYYYYDMAEQALSEHEYQQAVNWYLQAVEKADYRHEFYFGLSQAYWASGNPMKARQSMEKAMQLSRDENNKRRYQAKLNAMASH</sequence>
<evidence type="ECO:0000256" key="2">
    <source>
        <dbReference type="SAM" id="SignalP"/>
    </source>
</evidence>